<organism evidence="1 2">
    <name type="scientific">Maribellus comscasis</name>
    <dbReference type="NCBI Taxonomy" id="2681766"/>
    <lineage>
        <taxon>Bacteria</taxon>
        <taxon>Pseudomonadati</taxon>
        <taxon>Bacteroidota</taxon>
        <taxon>Bacteroidia</taxon>
        <taxon>Marinilabiliales</taxon>
        <taxon>Prolixibacteraceae</taxon>
        <taxon>Maribellus</taxon>
    </lineage>
</organism>
<dbReference type="AlphaFoldDB" id="A0A6I6JMA8"/>
<dbReference type="RefSeq" id="WP_158865696.1">
    <property type="nucleotide sequence ID" value="NZ_CP046401.1"/>
</dbReference>
<sequence>MKTFFRNKLWLTALPIALGVILFLIVNARKEPKKSVYPLNVMVTFDETKFVVQNCDTIDFVNATLSLNEYYKINGVNLKAGENYTIWPVEFVHSNGKHFSKRQPLLKFSIWCELNDNNNGFYNKKFR</sequence>
<accession>A0A6I6JMA8</accession>
<reference evidence="1 2" key="1">
    <citation type="submission" date="2019-11" db="EMBL/GenBank/DDBJ databases">
        <authorList>
            <person name="Zheng R.K."/>
            <person name="Sun C.M."/>
        </authorList>
    </citation>
    <scope>NUCLEOTIDE SEQUENCE [LARGE SCALE GENOMIC DNA]</scope>
    <source>
        <strain evidence="1 2">WC007</strain>
    </source>
</reference>
<gene>
    <name evidence="1" type="ORF">GM418_10155</name>
</gene>
<name>A0A6I6JMA8_9BACT</name>
<dbReference type="EMBL" id="CP046401">
    <property type="protein sequence ID" value="QGY44005.1"/>
    <property type="molecule type" value="Genomic_DNA"/>
</dbReference>
<evidence type="ECO:0000313" key="2">
    <source>
        <dbReference type="Proteomes" id="UP000428260"/>
    </source>
</evidence>
<evidence type="ECO:0000313" key="1">
    <source>
        <dbReference type="EMBL" id="QGY44005.1"/>
    </source>
</evidence>
<keyword evidence="2" id="KW-1185">Reference proteome</keyword>
<proteinExistence type="predicted"/>
<protein>
    <submittedName>
        <fullName evidence="1">Uncharacterized protein</fullName>
    </submittedName>
</protein>
<dbReference type="KEGG" id="mcos:GM418_10155"/>
<dbReference type="Proteomes" id="UP000428260">
    <property type="component" value="Chromosome"/>
</dbReference>